<evidence type="ECO:0000313" key="2">
    <source>
        <dbReference type="Ensembl" id="ENSLCAP00010059906.1"/>
    </source>
</evidence>
<feature type="region of interest" description="Disordered" evidence="1">
    <location>
        <begin position="293"/>
        <end position="320"/>
    </location>
</feature>
<sequence>MPRSAAKQKQKRRVMSAAQATPPPVEVEEIIPGRLTRAQWMSMLIQEEADEIVGEIMDELLSKVMEGCLKVDIERQLAPFSVSWAKKYLIQILEQQILCPDEGEGLEEACKTEDSEPLPATPDAWAQGCVPVVTGTPRPHPATQQEADVLQVPVQKEPRVNQQCNVMAPTNCFSKQSEKETSPGRSVSDKHCKVLSPCPPPKIDRKKGQQFNLPPKPVLGKSLPVLSCSAEKKDVKVKGKNRVYSVHNHITGPLYQPKDHQAIPRLDPSSLPQHCIIPEYEIVDNNCEKSIPKKPSGLSKLEPKYNKQQKRTVTAPTPLTNSKDQLAKFQRRMEFSGSLKLDTMVLAKGVSLQDPQGDESNPLKHIPPSQSTKLRPIRSDITVPLFSVDQLITGRPPQVTPLFQSKNCEN</sequence>
<dbReference type="STRING" id="8187.ENSLCAP00010059906"/>
<dbReference type="Pfam" id="PF15479">
    <property type="entry name" value="DUF4639"/>
    <property type="match status" value="1"/>
</dbReference>
<name>A0A4W6G9F8_LATCA</name>
<dbReference type="Proteomes" id="UP000694890">
    <property type="component" value="Linkage group LG13"/>
</dbReference>
<dbReference type="RefSeq" id="XP_050931015.1">
    <property type="nucleotide sequence ID" value="XM_051075058.1"/>
</dbReference>
<organism evidence="2 3">
    <name type="scientific">Lates calcarifer</name>
    <name type="common">Barramundi</name>
    <name type="synonym">Holocentrus calcarifer</name>
    <dbReference type="NCBI Taxonomy" id="8187"/>
    <lineage>
        <taxon>Eukaryota</taxon>
        <taxon>Metazoa</taxon>
        <taxon>Chordata</taxon>
        <taxon>Craniata</taxon>
        <taxon>Vertebrata</taxon>
        <taxon>Euteleostomi</taxon>
        <taxon>Actinopterygii</taxon>
        <taxon>Neopterygii</taxon>
        <taxon>Teleostei</taxon>
        <taxon>Neoteleostei</taxon>
        <taxon>Acanthomorphata</taxon>
        <taxon>Carangaria</taxon>
        <taxon>Carangaria incertae sedis</taxon>
        <taxon>Centropomidae</taxon>
        <taxon>Lates</taxon>
    </lineage>
</organism>
<dbReference type="GeneTree" id="ENSGT00940000167385"/>
<proteinExistence type="predicted"/>
<accession>A0A4W6G9F8</accession>
<dbReference type="InterPro" id="IPR028042">
    <property type="entry name" value="DUF4639"/>
</dbReference>
<dbReference type="GeneID" id="108878232"/>
<feature type="region of interest" description="Disordered" evidence="1">
    <location>
        <begin position="352"/>
        <end position="372"/>
    </location>
</feature>
<evidence type="ECO:0000313" key="4">
    <source>
        <dbReference type="RefSeq" id="XP_018524224.1"/>
    </source>
</evidence>
<dbReference type="AlphaFoldDB" id="A0A4W6G9F8"/>
<gene>
    <name evidence="2 4 5" type="primary">LOC108878232</name>
</gene>
<reference evidence="4 5" key="2">
    <citation type="submission" date="2025-04" db="UniProtKB">
        <authorList>
            <consortium name="RefSeq"/>
        </authorList>
    </citation>
    <scope>IDENTIFICATION</scope>
    <source>
        <tissue evidence="4 5">Brain</tissue>
    </source>
</reference>
<reference evidence="3" key="1">
    <citation type="submission" date="2015-09" db="EMBL/GenBank/DDBJ databases">
        <authorList>
            <person name="Sai Rama Sridatta P."/>
        </authorList>
    </citation>
    <scope>NUCLEOTIDE SEQUENCE [LARGE SCALE GENOMIC DNA]</scope>
</reference>
<dbReference type="Ensembl" id="ENSLCAT00010061524.1">
    <property type="protein sequence ID" value="ENSLCAP00010059906.1"/>
    <property type="gene ID" value="ENSLCAG00010027897.1"/>
</dbReference>
<dbReference type="KEGG" id="lcf:108878232"/>
<protein>
    <submittedName>
        <fullName evidence="4 5">Uncharacterized protein C2orf81 homolog isoform X1</fullName>
    </submittedName>
</protein>
<dbReference type="PANTHER" id="PTHR34438">
    <property type="entry name" value="SI:DKEY-97L20.6"/>
    <property type="match status" value="1"/>
</dbReference>
<reference evidence="2" key="3">
    <citation type="submission" date="2025-05" db="UniProtKB">
        <authorList>
            <consortium name="Ensembl"/>
        </authorList>
    </citation>
    <scope>IDENTIFICATION</scope>
</reference>
<feature type="compositionally biased region" description="Polar residues" evidence="1">
    <location>
        <begin position="311"/>
        <end position="320"/>
    </location>
</feature>
<evidence type="ECO:0000313" key="3">
    <source>
        <dbReference type="Proteomes" id="UP000314980"/>
    </source>
</evidence>
<dbReference type="PANTHER" id="PTHR34438:SF1">
    <property type="entry name" value="CHROMOSOME 2 OPEN READING FRAME 81"/>
    <property type="match status" value="1"/>
</dbReference>
<dbReference type="Proteomes" id="UP000314980">
    <property type="component" value="Unassembled WGS sequence"/>
</dbReference>
<dbReference type="OrthoDB" id="193650at2759"/>
<feature type="region of interest" description="Disordered" evidence="1">
    <location>
        <begin position="1"/>
        <end position="22"/>
    </location>
</feature>
<evidence type="ECO:0000313" key="5">
    <source>
        <dbReference type="RefSeq" id="XP_050931015.1"/>
    </source>
</evidence>
<dbReference type="RefSeq" id="XP_018524224.1">
    <property type="nucleotide sequence ID" value="XM_018668708.2"/>
</dbReference>
<feature type="compositionally biased region" description="Basic residues" evidence="1">
    <location>
        <begin position="1"/>
        <end position="14"/>
    </location>
</feature>
<evidence type="ECO:0000256" key="1">
    <source>
        <dbReference type="SAM" id="MobiDB-lite"/>
    </source>
</evidence>
<dbReference type="InParanoid" id="A0A4W6G9F8"/>
<keyword evidence="3" id="KW-1185">Reference proteome</keyword>